<sequence>MSDQAEVYDELAAALRELEATMRATNLWRMEEPEARAFNSQQPFCIDTMSMPQWLRYIFIARLQILVDNRAPLPASCDVAPAVDAWLIQDGAGAQDRALMKKVVEDIDRLVTHN</sequence>
<dbReference type="SUPFAM" id="SSF158452">
    <property type="entry name" value="YqcC-like"/>
    <property type="match status" value="1"/>
</dbReference>
<accession>W1N733</accession>
<dbReference type="RefSeq" id="WP_021818945.1">
    <property type="nucleotide sequence ID" value="NZ_AVBC01000026.1"/>
</dbReference>
<dbReference type="PANTHER" id="PTHR39586">
    <property type="entry name" value="CYTOPLASMIC PROTEIN-RELATED"/>
    <property type="match status" value="1"/>
</dbReference>
<dbReference type="AlphaFoldDB" id="W1N733"/>
<name>W1N733_9GAMM</name>
<dbReference type="Proteomes" id="UP000019113">
    <property type="component" value="Unassembled WGS sequence"/>
</dbReference>
<dbReference type="OrthoDB" id="8794567at2"/>
<dbReference type="PANTHER" id="PTHR39586:SF1">
    <property type="entry name" value="CYTOPLASMIC PROTEIN"/>
    <property type="match status" value="1"/>
</dbReference>
<feature type="domain" description="YqcC-like" evidence="1">
    <location>
        <begin position="11"/>
        <end position="109"/>
    </location>
</feature>
<dbReference type="InterPro" id="IPR007384">
    <property type="entry name" value="UCP006257"/>
</dbReference>
<reference evidence="2 3" key="1">
    <citation type="submission" date="2013-08" db="EMBL/GenBank/DDBJ databases">
        <title>draft genome of Halomonas huanghegensis, strain BJGMM-B45T.</title>
        <authorList>
            <person name="Miao C."/>
            <person name="Wan Y."/>
            <person name="Jin W."/>
        </authorList>
    </citation>
    <scope>NUCLEOTIDE SEQUENCE [LARGE SCALE GENOMIC DNA]</scope>
    <source>
        <strain evidence="2 3">BJGMM-B45</strain>
    </source>
</reference>
<dbReference type="eggNOG" id="COG3098">
    <property type="taxonomic scope" value="Bacteria"/>
</dbReference>
<dbReference type="STRING" id="1178482.AR456_13025"/>
<dbReference type="KEGG" id="hhu:AR456_13025"/>
<protein>
    <recommendedName>
        <fullName evidence="1">YqcC-like domain-containing protein</fullName>
    </recommendedName>
</protein>
<gene>
    <name evidence="2" type="ORF">BJB45_14165</name>
</gene>
<dbReference type="InterPro" id="IPR023376">
    <property type="entry name" value="YqcC-like_dom"/>
</dbReference>
<evidence type="ECO:0000313" key="3">
    <source>
        <dbReference type="Proteomes" id="UP000019113"/>
    </source>
</evidence>
<organism evidence="2 3">
    <name type="scientific">Halomonas huangheensis</name>
    <dbReference type="NCBI Taxonomy" id="1178482"/>
    <lineage>
        <taxon>Bacteria</taxon>
        <taxon>Pseudomonadati</taxon>
        <taxon>Pseudomonadota</taxon>
        <taxon>Gammaproteobacteria</taxon>
        <taxon>Oceanospirillales</taxon>
        <taxon>Halomonadaceae</taxon>
        <taxon>Halomonas</taxon>
    </lineage>
</organism>
<dbReference type="PATRIC" id="fig|1178482.3.peg.1987"/>
<dbReference type="InterPro" id="IPR036814">
    <property type="entry name" value="YqcC-like_sf"/>
</dbReference>
<dbReference type="GO" id="GO:0044010">
    <property type="term" value="P:single-species biofilm formation"/>
    <property type="evidence" value="ECO:0007669"/>
    <property type="project" value="TreeGrafter"/>
</dbReference>
<dbReference type="Pfam" id="PF04287">
    <property type="entry name" value="DUF446"/>
    <property type="match status" value="1"/>
</dbReference>
<comment type="caution">
    <text evidence="2">The sequence shown here is derived from an EMBL/GenBank/DDBJ whole genome shotgun (WGS) entry which is preliminary data.</text>
</comment>
<proteinExistence type="predicted"/>
<keyword evidence="3" id="KW-1185">Reference proteome</keyword>
<evidence type="ECO:0000313" key="2">
    <source>
        <dbReference type="EMBL" id="ERL51333.1"/>
    </source>
</evidence>
<dbReference type="EMBL" id="AVBC01000026">
    <property type="protein sequence ID" value="ERL51333.1"/>
    <property type="molecule type" value="Genomic_DNA"/>
</dbReference>
<dbReference type="Gene3D" id="1.20.1440.40">
    <property type="entry name" value="YqcC-like"/>
    <property type="match status" value="1"/>
</dbReference>
<evidence type="ECO:0000259" key="1">
    <source>
        <dbReference type="Pfam" id="PF04287"/>
    </source>
</evidence>